<feature type="compositionally biased region" description="Basic and acidic residues" evidence="1">
    <location>
        <begin position="162"/>
        <end position="191"/>
    </location>
</feature>
<reference evidence="2 3" key="1">
    <citation type="submission" date="2016-10" db="EMBL/GenBank/DDBJ databases">
        <title>Proteomics and genomics reveal pathogen-plant mechanisms compatible with a hemibiotrophic lifestyle of Diplodia corticola.</title>
        <authorList>
            <person name="Fernandes I."/>
            <person name="De Jonge R."/>
            <person name="Van De Peer Y."/>
            <person name="Devreese B."/>
            <person name="Alves A."/>
            <person name="Esteves A.C."/>
        </authorList>
    </citation>
    <scope>NUCLEOTIDE SEQUENCE [LARGE SCALE GENOMIC DNA]</scope>
    <source>
        <strain evidence="2 3">CBS 112549</strain>
    </source>
</reference>
<dbReference type="Proteomes" id="UP000183809">
    <property type="component" value="Unassembled WGS sequence"/>
</dbReference>
<feature type="compositionally biased region" description="Polar residues" evidence="1">
    <location>
        <begin position="121"/>
        <end position="130"/>
    </location>
</feature>
<gene>
    <name evidence="2" type="ORF">BKCO1_940003</name>
</gene>
<dbReference type="AlphaFoldDB" id="A0A1J9RME1"/>
<dbReference type="RefSeq" id="XP_020125344.1">
    <property type="nucleotide sequence ID" value="XM_020279985.1"/>
</dbReference>
<organism evidence="2 3">
    <name type="scientific">Diplodia corticola</name>
    <dbReference type="NCBI Taxonomy" id="236234"/>
    <lineage>
        <taxon>Eukaryota</taxon>
        <taxon>Fungi</taxon>
        <taxon>Dikarya</taxon>
        <taxon>Ascomycota</taxon>
        <taxon>Pezizomycotina</taxon>
        <taxon>Dothideomycetes</taxon>
        <taxon>Dothideomycetes incertae sedis</taxon>
        <taxon>Botryosphaeriales</taxon>
        <taxon>Botryosphaeriaceae</taxon>
        <taxon>Diplodia</taxon>
    </lineage>
</organism>
<evidence type="ECO:0000313" key="3">
    <source>
        <dbReference type="Proteomes" id="UP000183809"/>
    </source>
</evidence>
<feature type="region of interest" description="Disordered" evidence="1">
    <location>
        <begin position="262"/>
        <end position="544"/>
    </location>
</feature>
<feature type="compositionally biased region" description="Low complexity" evidence="1">
    <location>
        <begin position="226"/>
        <end position="249"/>
    </location>
</feature>
<dbReference type="GeneID" id="31020249"/>
<dbReference type="OrthoDB" id="284473at2759"/>
<proteinExistence type="predicted"/>
<name>A0A1J9RME1_9PEZI</name>
<feature type="region of interest" description="Disordered" evidence="1">
    <location>
        <begin position="111"/>
        <end position="249"/>
    </location>
</feature>
<feature type="compositionally biased region" description="Basic and acidic residues" evidence="1">
    <location>
        <begin position="425"/>
        <end position="443"/>
    </location>
</feature>
<sequence length="776" mass="86226">MSISDTPTPPITQAAKTTAFSTSLAAEDEEELHKLDQVFKRIRTNVPDAPYIITVPCAEPRYHHWSREQAESWCRNTPFDPSEERLQYMSFLYRDHADSCFVCRTEVDEERDRRAAMKTKSVPSGTSTPRSDAPKKKISLAAYSKNKQANGLPPKPGSVPDQSKKEASVNESRGLPDKSADAQKPVKKEDLSFAMSETEEEKPLLAKKSRSTPPPTKSSRDPNDNSLPPLISPITSPPDALSLPPLLSPTLPDVIEAELEKLAERHKRNSSSTSILSERKSGTPLLGPELKAHQSSTPSKATSRLAEVKPSNSKADESESKPRSHEATPKNARAPSHTSASMIKPSQDKPRKLIVKLKYGRKRRQDVERCLKLPPGRKARQKGQEVLNEELQVPERVRKLDGSSKNKDLPSKEISRKPAQPSAMDGKDNKARHVAEKRPRAADEPSADAPPSKRPRAPSNLDLDKKPRTPVPPSTQSPSLPNKPGQKAQYLTPRKEAKSIGMIRTVSNDSNGVTSTPAQADTPSDAKGPTSGVNGRPSESQIWTTHSRKLNDLGRRLKHESQSFCDPRGHPSLRDRKRGAVMSVECILSYMAAYYSSDYKSHLFHHPTDLNTSWRTLFPLFRFFKNNCQEFPHLEGLRLQLGAIICARITSLLAAQRPSQPGDGGDKNAFTAEKAFSTMSEYIQNMVALVAESRSKLPFEDLISNYPKTWDGRARGVDVESDPRSWEKFEVGSLEGSYNLPLGPDTSPIQAVRMGIVFLNEWMSKENIDYKLQLKL</sequence>
<feature type="compositionally biased region" description="Polar residues" evidence="1">
    <location>
        <begin position="505"/>
        <end position="522"/>
    </location>
</feature>
<comment type="caution">
    <text evidence="2">The sequence shown here is derived from an EMBL/GenBank/DDBJ whole genome shotgun (WGS) entry which is preliminary data.</text>
</comment>
<accession>A0A1J9RME1</accession>
<feature type="compositionally biased region" description="Basic and acidic residues" evidence="1">
    <location>
        <begin position="314"/>
        <end position="328"/>
    </location>
</feature>
<feature type="compositionally biased region" description="Basic and acidic residues" evidence="1">
    <location>
        <begin position="393"/>
        <end position="416"/>
    </location>
</feature>
<evidence type="ECO:0000256" key="1">
    <source>
        <dbReference type="SAM" id="MobiDB-lite"/>
    </source>
</evidence>
<dbReference type="EMBL" id="MNUE01000094">
    <property type="protein sequence ID" value="OJD29084.1"/>
    <property type="molecule type" value="Genomic_DNA"/>
</dbReference>
<keyword evidence="3" id="KW-1185">Reference proteome</keyword>
<dbReference type="STRING" id="236234.A0A1J9RME1"/>
<feature type="compositionally biased region" description="Polar residues" evidence="1">
    <location>
        <begin position="531"/>
        <end position="544"/>
    </location>
</feature>
<protein>
    <submittedName>
        <fullName evidence="2">Uncharacterized protein</fullName>
    </submittedName>
</protein>
<evidence type="ECO:0000313" key="2">
    <source>
        <dbReference type="EMBL" id="OJD29084.1"/>
    </source>
</evidence>
<feature type="compositionally biased region" description="Polar residues" evidence="1">
    <location>
        <begin position="293"/>
        <end position="302"/>
    </location>
</feature>
<feature type="compositionally biased region" description="Basic residues" evidence="1">
    <location>
        <begin position="352"/>
        <end position="364"/>
    </location>
</feature>